<name>R7WCD2_AEGTA</name>
<reference evidence="1" key="1">
    <citation type="submission" date="2015-06" db="UniProtKB">
        <authorList>
            <consortium name="EnsemblPlants"/>
        </authorList>
    </citation>
    <scope>IDENTIFICATION</scope>
</reference>
<dbReference type="EnsemblPlants" id="EMT17215">
    <property type="protein sequence ID" value="EMT17215"/>
    <property type="gene ID" value="F775_16315"/>
</dbReference>
<evidence type="ECO:0000313" key="1">
    <source>
        <dbReference type="EnsemblPlants" id="EMT17215"/>
    </source>
</evidence>
<organism evidence="1">
    <name type="scientific">Aegilops tauschii</name>
    <name type="common">Tausch's goatgrass</name>
    <name type="synonym">Aegilops squarrosa</name>
    <dbReference type="NCBI Taxonomy" id="37682"/>
    <lineage>
        <taxon>Eukaryota</taxon>
        <taxon>Viridiplantae</taxon>
        <taxon>Streptophyta</taxon>
        <taxon>Embryophyta</taxon>
        <taxon>Tracheophyta</taxon>
        <taxon>Spermatophyta</taxon>
        <taxon>Magnoliopsida</taxon>
        <taxon>Liliopsida</taxon>
        <taxon>Poales</taxon>
        <taxon>Poaceae</taxon>
        <taxon>BOP clade</taxon>
        <taxon>Pooideae</taxon>
        <taxon>Triticodae</taxon>
        <taxon>Triticeae</taxon>
        <taxon>Triticinae</taxon>
        <taxon>Aegilops</taxon>
    </lineage>
</organism>
<protein>
    <submittedName>
        <fullName evidence="1">Uncharacterized protein</fullName>
    </submittedName>
</protein>
<accession>R7WCD2</accession>
<sequence length="63" mass="6795">MAILTILFIFCSLPCSAAVQAHTEGDHHGVSPPAPWAAPRPHNRGRGHSSTPLPVPHRKNLQL</sequence>
<dbReference type="AlphaFoldDB" id="R7WCD2"/>
<proteinExistence type="predicted"/>